<reference evidence="9 10" key="1">
    <citation type="submission" date="2015-05" db="EMBL/GenBank/DDBJ databases">
        <title>Distinctive expansion of gene families associated with plant cell wall degradation and secondary metabolism in the genomes of grapevine trunk pathogens.</title>
        <authorList>
            <person name="Lawrence D.P."/>
            <person name="Travadon R."/>
            <person name="Rolshausen P.E."/>
            <person name="Baumgartner K."/>
        </authorList>
    </citation>
    <scope>NUCLEOTIDE SEQUENCE [LARGE SCALE GENOMIC DNA]</scope>
    <source>
        <strain evidence="9">UCRPC4</strain>
    </source>
</reference>
<evidence type="ECO:0000256" key="1">
    <source>
        <dbReference type="ARBA" id="ARBA00004141"/>
    </source>
</evidence>
<evidence type="ECO:0000313" key="10">
    <source>
        <dbReference type="Proteomes" id="UP000053317"/>
    </source>
</evidence>
<evidence type="ECO:0000256" key="4">
    <source>
        <dbReference type="ARBA" id="ARBA00022989"/>
    </source>
</evidence>
<keyword evidence="5 7" id="KW-0472">Membrane</keyword>
<evidence type="ECO:0000313" key="9">
    <source>
        <dbReference type="EMBL" id="KKY14591.1"/>
    </source>
</evidence>
<dbReference type="Pfam" id="PF07690">
    <property type="entry name" value="MFS_1"/>
    <property type="match status" value="1"/>
</dbReference>
<keyword evidence="4 7" id="KW-1133">Transmembrane helix</keyword>
<dbReference type="FunFam" id="1.20.1250.20:FF:000106">
    <property type="entry name" value="MFS transporter, putative"/>
    <property type="match status" value="1"/>
</dbReference>
<evidence type="ECO:0000256" key="2">
    <source>
        <dbReference type="ARBA" id="ARBA00022448"/>
    </source>
</evidence>
<feature type="transmembrane region" description="Helical" evidence="7">
    <location>
        <begin position="460"/>
        <end position="482"/>
    </location>
</feature>
<dbReference type="PROSITE" id="PS50850">
    <property type="entry name" value="MFS"/>
    <property type="match status" value="1"/>
</dbReference>
<dbReference type="GO" id="GO:0022857">
    <property type="term" value="F:transmembrane transporter activity"/>
    <property type="evidence" value="ECO:0007669"/>
    <property type="project" value="InterPro"/>
</dbReference>
<dbReference type="GO" id="GO:0016020">
    <property type="term" value="C:membrane"/>
    <property type="evidence" value="ECO:0007669"/>
    <property type="project" value="UniProtKB-SubCell"/>
</dbReference>
<organism evidence="9 10">
    <name type="scientific">Phaeomoniella chlamydospora</name>
    <name type="common">Phaeoacremonium chlamydosporum</name>
    <dbReference type="NCBI Taxonomy" id="158046"/>
    <lineage>
        <taxon>Eukaryota</taxon>
        <taxon>Fungi</taxon>
        <taxon>Dikarya</taxon>
        <taxon>Ascomycota</taxon>
        <taxon>Pezizomycotina</taxon>
        <taxon>Eurotiomycetes</taxon>
        <taxon>Chaetothyriomycetidae</taxon>
        <taxon>Phaeomoniellales</taxon>
        <taxon>Phaeomoniellaceae</taxon>
        <taxon>Phaeomoniella</taxon>
    </lineage>
</organism>
<keyword evidence="10" id="KW-1185">Reference proteome</keyword>
<feature type="compositionally biased region" description="Low complexity" evidence="6">
    <location>
        <begin position="52"/>
        <end position="62"/>
    </location>
</feature>
<dbReference type="OrthoDB" id="1935484at2759"/>
<dbReference type="InterPro" id="IPR020846">
    <property type="entry name" value="MFS_dom"/>
</dbReference>
<sequence>MATGVSGGDDFPLAPSFDKKDHAAVQQNEIGVRPRKWWQFGGKDRSFVPVDSGSSSPYYSSSNDVETPNSSLEHSVFDDVDASEIYKPIEKYEGRHRFDPKATWSPEEERRLVRVLDLRICLAACIMFFALQLDRGNISQALSDNMLDDLGLSTNDYNNGMSIFYCSFLFAEMPSQFIGKKLGPDNWIPTQMVSWSLVAALQCKITGRTSFFICRFLLGLLEGGFIPDLVLYLSYFYKNRELPVRLSFFWTAYVTTNIIAAFLAYGILHMRGSGPLQEGWRYLFAIEGAITGTIGILSWFYLPPSPTQTKRHGWKGLLRPKSGWFTEREEIIMVTRVLRDDPGKATMHNRQALSFGKIWESLSDFDLWPIYLIGLTWTVPMTPVSNYLTLTLKSIGFNTFQTNLLTIPSSVLFICQLLFWTWLSEKINQRLLMGLIAQLWALPLVIALECLPVHFAGAQWVRYTLTSLVVGYPYAHAVLVALTSRNSGTVRSRTVGSSLYNMAVQASNIISTQIYQTPDKPYYYTGNKVLIAICAYNIVLIIGSKLYYVRKNAKRDQIWGSMTREERLQYLATTTDKGNKRLDFRFAS</sequence>
<keyword evidence="3 7" id="KW-0812">Transmembrane</keyword>
<protein>
    <submittedName>
        <fullName evidence="9">Putative phthalate transporter</fullName>
    </submittedName>
</protein>
<dbReference type="AlphaFoldDB" id="A0A0G2DWQ9"/>
<keyword evidence="2" id="KW-0813">Transport</keyword>
<evidence type="ECO:0000256" key="6">
    <source>
        <dbReference type="SAM" id="MobiDB-lite"/>
    </source>
</evidence>
<evidence type="ECO:0000256" key="5">
    <source>
        <dbReference type="ARBA" id="ARBA00023136"/>
    </source>
</evidence>
<feature type="transmembrane region" description="Helical" evidence="7">
    <location>
        <begin position="429"/>
        <end position="448"/>
    </location>
</feature>
<dbReference type="Gene3D" id="1.20.1250.20">
    <property type="entry name" value="MFS general substrate transporter like domains"/>
    <property type="match status" value="1"/>
</dbReference>
<name>A0A0G2DWQ9_PHACM</name>
<feature type="region of interest" description="Disordered" evidence="6">
    <location>
        <begin position="46"/>
        <end position="71"/>
    </location>
</feature>
<feature type="transmembrane region" description="Helical" evidence="7">
    <location>
        <begin position="368"/>
        <end position="390"/>
    </location>
</feature>
<reference evidence="9 10" key="2">
    <citation type="submission" date="2015-05" db="EMBL/GenBank/DDBJ databases">
        <authorList>
            <person name="Morales-Cruz A."/>
            <person name="Amrine K.C."/>
            <person name="Cantu D."/>
        </authorList>
    </citation>
    <scope>NUCLEOTIDE SEQUENCE [LARGE SCALE GENOMIC DNA]</scope>
    <source>
        <strain evidence="9">UCRPC4</strain>
    </source>
</reference>
<dbReference type="EMBL" id="LCWF01000220">
    <property type="protein sequence ID" value="KKY14591.1"/>
    <property type="molecule type" value="Genomic_DNA"/>
</dbReference>
<dbReference type="SUPFAM" id="SSF103473">
    <property type="entry name" value="MFS general substrate transporter"/>
    <property type="match status" value="1"/>
</dbReference>
<feature type="domain" description="Major facilitator superfamily (MFS) profile" evidence="8">
    <location>
        <begin position="120"/>
        <end position="552"/>
    </location>
</feature>
<evidence type="ECO:0000259" key="8">
    <source>
        <dbReference type="PROSITE" id="PS50850"/>
    </source>
</evidence>
<feature type="transmembrane region" description="Helical" evidence="7">
    <location>
        <begin position="280"/>
        <end position="302"/>
    </location>
</feature>
<evidence type="ECO:0000256" key="3">
    <source>
        <dbReference type="ARBA" id="ARBA00022692"/>
    </source>
</evidence>
<feature type="transmembrane region" description="Helical" evidence="7">
    <location>
        <begin position="212"/>
        <end position="235"/>
    </location>
</feature>
<comment type="subcellular location">
    <subcellularLocation>
        <location evidence="1">Membrane</location>
        <topology evidence="1">Multi-pass membrane protein</topology>
    </subcellularLocation>
</comment>
<gene>
    <name evidence="9" type="ORF">UCRPC4_g06692</name>
</gene>
<dbReference type="Proteomes" id="UP000053317">
    <property type="component" value="Unassembled WGS sequence"/>
</dbReference>
<dbReference type="InterPro" id="IPR011701">
    <property type="entry name" value="MFS"/>
</dbReference>
<dbReference type="InterPro" id="IPR036259">
    <property type="entry name" value="MFS_trans_sf"/>
</dbReference>
<feature type="transmembrane region" description="Helical" evidence="7">
    <location>
        <begin position="402"/>
        <end position="423"/>
    </location>
</feature>
<comment type="caution">
    <text evidence="9">The sequence shown here is derived from an EMBL/GenBank/DDBJ whole genome shotgun (WGS) entry which is preliminary data.</text>
</comment>
<proteinExistence type="predicted"/>
<feature type="transmembrane region" description="Helical" evidence="7">
    <location>
        <begin position="529"/>
        <end position="548"/>
    </location>
</feature>
<dbReference type="FunFam" id="1.20.1250.20:FF:000247">
    <property type="entry name" value="MFS general substrate transporter"/>
    <property type="match status" value="1"/>
</dbReference>
<feature type="region of interest" description="Disordered" evidence="6">
    <location>
        <begin position="1"/>
        <end position="25"/>
    </location>
</feature>
<accession>A0A0G2DWQ9</accession>
<dbReference type="PANTHER" id="PTHR43791:SF104">
    <property type="entry name" value="MAJOR FACILITATOR SUPERFAMILY (MFS) PROFILE DOMAIN-CONTAINING PROTEIN-RELATED"/>
    <property type="match status" value="1"/>
</dbReference>
<feature type="transmembrane region" description="Helical" evidence="7">
    <location>
        <begin position="247"/>
        <end position="268"/>
    </location>
</feature>
<dbReference type="PANTHER" id="PTHR43791">
    <property type="entry name" value="PERMEASE-RELATED"/>
    <property type="match status" value="1"/>
</dbReference>
<evidence type="ECO:0000256" key="7">
    <source>
        <dbReference type="SAM" id="Phobius"/>
    </source>
</evidence>